<keyword evidence="10" id="KW-0732">Signal</keyword>
<evidence type="ECO:0008006" key="14">
    <source>
        <dbReference type="Google" id="ProtNLM"/>
    </source>
</evidence>
<feature type="chain" id="PRO_5012362064" description="ABC transmembrane type-1 domain-containing protein" evidence="10">
    <location>
        <begin position="16"/>
        <end position="1714"/>
    </location>
</feature>
<evidence type="ECO:0000256" key="3">
    <source>
        <dbReference type="ARBA" id="ARBA00022692"/>
    </source>
</evidence>
<evidence type="ECO:0000256" key="9">
    <source>
        <dbReference type="SAM" id="Phobius"/>
    </source>
</evidence>
<evidence type="ECO:0000256" key="2">
    <source>
        <dbReference type="ARBA" id="ARBA00022448"/>
    </source>
</evidence>
<feature type="transmembrane region" description="Helical" evidence="9">
    <location>
        <begin position="949"/>
        <end position="971"/>
    </location>
</feature>
<dbReference type="PROSITE" id="PS50893">
    <property type="entry name" value="ABC_TRANSPORTER_2"/>
    <property type="match status" value="2"/>
</dbReference>
<feature type="region of interest" description="Disordered" evidence="8">
    <location>
        <begin position="26"/>
        <end position="71"/>
    </location>
</feature>
<feature type="compositionally biased region" description="Low complexity" evidence="8">
    <location>
        <begin position="471"/>
        <end position="481"/>
    </location>
</feature>
<keyword evidence="5" id="KW-0067">ATP-binding</keyword>
<evidence type="ECO:0000256" key="6">
    <source>
        <dbReference type="ARBA" id="ARBA00022989"/>
    </source>
</evidence>
<dbReference type="Gene3D" id="1.20.1560.10">
    <property type="entry name" value="ABC transporter type 1, transmembrane domain"/>
    <property type="match status" value="2"/>
</dbReference>
<feature type="transmembrane region" description="Helical" evidence="9">
    <location>
        <begin position="1136"/>
        <end position="1160"/>
    </location>
</feature>
<dbReference type="InterPro" id="IPR027417">
    <property type="entry name" value="P-loop_NTPase"/>
</dbReference>
<feature type="compositionally biased region" description="Acidic residues" evidence="8">
    <location>
        <begin position="1579"/>
        <end position="1589"/>
    </location>
</feature>
<feature type="transmembrane region" description="Helical" evidence="9">
    <location>
        <begin position="1052"/>
        <end position="1070"/>
    </location>
</feature>
<feature type="compositionally biased region" description="Low complexity" evidence="8">
    <location>
        <begin position="775"/>
        <end position="785"/>
    </location>
</feature>
<evidence type="ECO:0000256" key="8">
    <source>
        <dbReference type="SAM" id="MobiDB-lite"/>
    </source>
</evidence>
<feature type="transmembrane region" description="Helical" evidence="9">
    <location>
        <begin position="286"/>
        <end position="307"/>
    </location>
</feature>
<dbReference type="InterPro" id="IPR003439">
    <property type="entry name" value="ABC_transporter-like_ATP-bd"/>
</dbReference>
<evidence type="ECO:0000256" key="5">
    <source>
        <dbReference type="ARBA" id="ARBA00022840"/>
    </source>
</evidence>
<name>A0A0G4HGG1_9ALVE</name>
<organism evidence="13">
    <name type="scientific">Chromera velia CCMP2878</name>
    <dbReference type="NCBI Taxonomy" id="1169474"/>
    <lineage>
        <taxon>Eukaryota</taxon>
        <taxon>Sar</taxon>
        <taxon>Alveolata</taxon>
        <taxon>Colpodellida</taxon>
        <taxon>Chromeraceae</taxon>
        <taxon>Chromera</taxon>
    </lineage>
</organism>
<evidence type="ECO:0000256" key="4">
    <source>
        <dbReference type="ARBA" id="ARBA00022741"/>
    </source>
</evidence>
<dbReference type="InterPro" id="IPR036640">
    <property type="entry name" value="ABC1_TM_sf"/>
</dbReference>
<feature type="region of interest" description="Disordered" evidence="8">
    <location>
        <begin position="839"/>
        <end position="859"/>
    </location>
</feature>
<dbReference type="Pfam" id="PF00005">
    <property type="entry name" value="ABC_tran"/>
    <property type="match status" value="1"/>
</dbReference>
<feature type="region of interest" description="Disordered" evidence="8">
    <location>
        <begin position="454"/>
        <end position="515"/>
    </location>
</feature>
<evidence type="ECO:0000259" key="12">
    <source>
        <dbReference type="PROSITE" id="PS50929"/>
    </source>
</evidence>
<dbReference type="GO" id="GO:0016887">
    <property type="term" value="F:ATP hydrolysis activity"/>
    <property type="evidence" value="ECO:0007669"/>
    <property type="project" value="InterPro"/>
</dbReference>
<feature type="domain" description="ABC transmembrane type-1" evidence="12">
    <location>
        <begin position="890"/>
        <end position="1202"/>
    </location>
</feature>
<dbReference type="VEuPathDB" id="CryptoDB:Cvel_1019"/>
<evidence type="ECO:0000259" key="11">
    <source>
        <dbReference type="PROSITE" id="PS50893"/>
    </source>
</evidence>
<dbReference type="InterPro" id="IPR050173">
    <property type="entry name" value="ABC_transporter_C-like"/>
</dbReference>
<feature type="signal peptide" evidence="10">
    <location>
        <begin position="1"/>
        <end position="15"/>
    </location>
</feature>
<feature type="transmembrane region" description="Helical" evidence="9">
    <location>
        <begin position="1172"/>
        <end position="1197"/>
    </location>
</feature>
<comment type="subcellular location">
    <subcellularLocation>
        <location evidence="1">Membrane</location>
    </subcellularLocation>
</comment>
<dbReference type="GO" id="GO:0140359">
    <property type="term" value="F:ABC-type transporter activity"/>
    <property type="evidence" value="ECO:0007669"/>
    <property type="project" value="InterPro"/>
</dbReference>
<feature type="domain" description="ABC transmembrane type-1" evidence="12">
    <location>
        <begin position="117"/>
        <end position="438"/>
    </location>
</feature>
<feature type="domain" description="ABC transporter" evidence="11">
    <location>
        <begin position="553"/>
        <end position="782"/>
    </location>
</feature>
<gene>
    <name evidence="13" type="ORF">Cvel_1019</name>
</gene>
<feature type="compositionally biased region" description="Polar residues" evidence="8">
    <location>
        <begin position="482"/>
        <end position="501"/>
    </location>
</feature>
<feature type="region of interest" description="Disordered" evidence="8">
    <location>
        <begin position="1692"/>
        <end position="1714"/>
    </location>
</feature>
<feature type="region of interest" description="Disordered" evidence="8">
    <location>
        <begin position="1576"/>
        <end position="1608"/>
    </location>
</feature>
<dbReference type="PROSITE" id="PS50929">
    <property type="entry name" value="ABC_TM1F"/>
    <property type="match status" value="2"/>
</dbReference>
<keyword evidence="2" id="KW-0813">Transport</keyword>
<dbReference type="Pfam" id="PF00664">
    <property type="entry name" value="ABC_membrane"/>
    <property type="match status" value="2"/>
</dbReference>
<dbReference type="SUPFAM" id="SSF90123">
    <property type="entry name" value="ABC transporter transmembrane region"/>
    <property type="match status" value="2"/>
</dbReference>
<proteinExistence type="predicted"/>
<dbReference type="PhylomeDB" id="A0A0G4HGG1"/>
<feature type="transmembrane region" description="Helical" evidence="9">
    <location>
        <begin position="877"/>
        <end position="902"/>
    </location>
</feature>
<sequence>MEWLTFGWMMPFLKAQTRFATLQAQGPAIEGPGSDVDREQMSDDPEAPMLPPQASEETEALRPPPLLPADGTRKWAEALNLSLESVERRRAGTPGGRSFLQGNFITALFETFWPSLLLMFCIQFVLDAVGYAQFLLLQLFLQIKEGKKPPPGSLQESNPVGYGMAVTLTIIFLNLALIFAGIHYGFWRSRVNMRMGGAIRAVLFRKVLIRPEGTEPEEEASESDGRGHTKKKNNKKMHLDSTSVFNLIHMDTEATEAVVEKSTETVLMPVRIAMAAAVLSSQVGTAWVLGLLVLIFFTLVMVVLTSISSALRAPLLEEKDQRVHQTQEALLSMRSVRTLGWEGMLRDDIRVTRDKEIGIQSRRLILSFMASFSSQAASILTSLVTIAVYVREQVRQVEQSGTDKFKLKASVALPVIGVLMQLAGPLTQFPWLLSTFIEGRIALRRLQAFSDERKRNDVRSLEAGAEKRESASPSPLSVSTSENGQSGTAPTSPTHTCPASHQNHESALPGSLCSQCESPQASRAKRLHADAHTETAAEAESGFASDGGVAPVLSFRSASLGYGGHTRLRGVNLSLEKGGVTVVVGPVGSGKSLMLLSSLGEVKLTDGSLMSLPLETGVGVGYSPQDCFLPAGSVRDAILAGRSFPGSMRRYERTIQACALEADFRSWPDGDRRRIDEGGQELSAALRKREVKEKGRRSCVQVVRLSHAGPEGGFVGVSVSVEGDLPLSVGPPSEGGMSNQPLSGIRFGRGLSGDVGDGSEARDGSAPSESSPLGYSYSQSDSDSSPFVERNQGKSRQRGLTDAATSAAALDASIALSISGGLNDSKSLLGPSSLDPEALASSGTLRGGNSGLGGGKGGEAFDGEEEGAVGNVHLCTYWWFLGSVGWVTVWAVVISVLAIGLLDRGSALWIARWTDFEAGKSPGKGDGRGGFLSSFLPFSLELSVGDQMWFLYGYAVICGLLLIANLVGFLLEATGGIRGATAMHNTLLDSVLVRAPIAFFDAFPTGKLLNRFSVDIWIMDFSLVQTVGIVIGGLTYLVCTVVILTWTSPFCIGLLPLLFYCVYHWVYKFYCHSARELRRRGLAALSLLLASFSEGISGSRLLRVMKLEHFAVEENLKRIDWRNRLHFVSNGCHHWAALWVQLLTWPLMAANTFIPFYIVWKSGFVERTAAADAGAVGVALTFSMQLAGLIGQQLYYWTDLEKQMCSVERVEEVVRLSSLRQTDSPEERERKMREADCLPTVTRLLSLRSSTIESDGIGGALTDTSTGEGMKKSPSKTKAMEVPRSPGVVVNRVTVAFDPSLYKPKAFSMGGAGVSSSTVYSSRDPRQEPGGFRALKGISLKVAPGERVGVVGRTGAGKSSLLNALAGLLPVSGGSLRVEGQDPWEVRRELEAAWEKGRRGRGVVGQRRKKGGNGGSSDTKGGDFYLCGALGVAFLPHRPLVVSGWTLRRFLDPSGQKSDDAIMAAMEELRLLDLVVDRRAEALRGASHSPSYQGHSVSLTVRLDPSALLDITLKGGVSLSKHGSQRGKEGEAKSVEGAVRDAGIKFTDCELHRLSLCRLLLDASRTRLLLIDEPPKAEETDEIEDEEGDSRDLSSRGSPHHGRGKARGFPSDLLDRLLSAHFRHCPVIVVAHHPESLKGCDRVIVMQEGRLFRECSHKDVETAESLAAMLATVEAEAALETGYPLEGIRDGENSEMVVRRSPVSPQRGGREKAQ</sequence>
<evidence type="ECO:0000313" key="13">
    <source>
        <dbReference type="EMBL" id="CEM43196.1"/>
    </source>
</evidence>
<dbReference type="InterPro" id="IPR003593">
    <property type="entry name" value="AAA+_ATPase"/>
</dbReference>
<evidence type="ECO:0000256" key="10">
    <source>
        <dbReference type="SAM" id="SignalP"/>
    </source>
</evidence>
<dbReference type="GO" id="GO:0016020">
    <property type="term" value="C:membrane"/>
    <property type="evidence" value="ECO:0007669"/>
    <property type="project" value="UniProtKB-SubCell"/>
</dbReference>
<feature type="region of interest" description="Disordered" evidence="8">
    <location>
        <begin position="726"/>
        <end position="800"/>
    </location>
</feature>
<feature type="domain" description="ABC transporter" evidence="11">
    <location>
        <begin position="1314"/>
        <end position="1673"/>
    </location>
</feature>
<keyword evidence="4" id="KW-0547">Nucleotide-binding</keyword>
<keyword evidence="6 9" id="KW-1133">Transmembrane helix</keyword>
<evidence type="ECO:0000256" key="7">
    <source>
        <dbReference type="ARBA" id="ARBA00023136"/>
    </source>
</evidence>
<dbReference type="EMBL" id="CDMZ01002630">
    <property type="protein sequence ID" value="CEM43196.1"/>
    <property type="molecule type" value="Genomic_DNA"/>
</dbReference>
<accession>A0A0G4HGG1</accession>
<feature type="transmembrane region" description="Helical" evidence="9">
    <location>
        <begin position="364"/>
        <end position="390"/>
    </location>
</feature>
<dbReference type="InterPro" id="IPR011527">
    <property type="entry name" value="ABC1_TM_dom"/>
</dbReference>
<feature type="region of interest" description="Disordered" evidence="8">
    <location>
        <begin position="1256"/>
        <end position="1283"/>
    </location>
</feature>
<feature type="transmembrane region" description="Helical" evidence="9">
    <location>
        <begin position="161"/>
        <end position="186"/>
    </location>
</feature>
<feature type="compositionally biased region" description="Gly residues" evidence="8">
    <location>
        <begin position="845"/>
        <end position="859"/>
    </location>
</feature>
<dbReference type="PANTHER" id="PTHR24223">
    <property type="entry name" value="ATP-BINDING CASSETTE SUB-FAMILY C"/>
    <property type="match status" value="1"/>
</dbReference>
<dbReference type="GO" id="GO:0005524">
    <property type="term" value="F:ATP binding"/>
    <property type="evidence" value="ECO:0007669"/>
    <property type="project" value="UniProtKB-KW"/>
</dbReference>
<keyword evidence="3 9" id="KW-0812">Transmembrane</keyword>
<feature type="transmembrane region" description="Helical" evidence="9">
    <location>
        <begin position="411"/>
        <end position="433"/>
    </location>
</feature>
<dbReference type="SUPFAM" id="SSF52540">
    <property type="entry name" value="P-loop containing nucleoside triphosphate hydrolases"/>
    <property type="match status" value="2"/>
</dbReference>
<reference evidence="13" key="1">
    <citation type="submission" date="2014-11" db="EMBL/GenBank/DDBJ databases">
        <authorList>
            <person name="Otto D Thomas"/>
            <person name="Naeem Raeece"/>
        </authorList>
    </citation>
    <scope>NUCLEOTIDE SEQUENCE</scope>
</reference>
<feature type="compositionally biased region" description="Basic and acidic residues" evidence="8">
    <location>
        <begin position="454"/>
        <end position="470"/>
    </location>
</feature>
<feature type="region of interest" description="Disordered" evidence="8">
    <location>
        <begin position="214"/>
        <end position="235"/>
    </location>
</feature>
<protein>
    <recommendedName>
        <fullName evidence="14">ABC transmembrane type-1 domain-containing protein</fullName>
    </recommendedName>
</protein>
<feature type="transmembrane region" description="Helical" evidence="9">
    <location>
        <begin position="1021"/>
        <end position="1046"/>
    </location>
</feature>
<evidence type="ECO:0000256" key="1">
    <source>
        <dbReference type="ARBA" id="ARBA00004370"/>
    </source>
</evidence>
<keyword evidence="7 9" id="KW-0472">Membrane</keyword>
<dbReference type="Gene3D" id="3.40.50.300">
    <property type="entry name" value="P-loop containing nucleotide triphosphate hydrolases"/>
    <property type="match status" value="2"/>
</dbReference>
<dbReference type="SMART" id="SM00382">
    <property type="entry name" value="AAA"/>
    <property type="match status" value="1"/>
</dbReference>